<evidence type="ECO:0000313" key="2">
    <source>
        <dbReference type="EMBL" id="VFJ59605.1"/>
    </source>
</evidence>
<gene>
    <name evidence="2" type="ORF">BECKDK2373B_GA0170837_108412</name>
    <name evidence="1" type="ORF">BECKDK2373C_GA0170839_100174</name>
</gene>
<accession>A0A450RTX3</accession>
<reference evidence="1" key="1">
    <citation type="submission" date="2019-02" db="EMBL/GenBank/DDBJ databases">
        <authorList>
            <person name="Gruber-Vodicka R. H."/>
            <person name="Seah K. B. B."/>
        </authorList>
    </citation>
    <scope>NUCLEOTIDE SEQUENCE</scope>
    <source>
        <strain evidence="1">BECK_DK161</strain>
        <strain evidence="2">BECK_DK47</strain>
    </source>
</reference>
<protein>
    <submittedName>
        <fullName evidence="1">Uncharacterized protein</fullName>
    </submittedName>
</protein>
<name>A0A450RTX3_9GAMM</name>
<organism evidence="1">
    <name type="scientific">Candidatus Kentrum sp. DK</name>
    <dbReference type="NCBI Taxonomy" id="2126562"/>
    <lineage>
        <taxon>Bacteria</taxon>
        <taxon>Pseudomonadati</taxon>
        <taxon>Pseudomonadota</taxon>
        <taxon>Gammaproteobacteria</taxon>
        <taxon>Candidatus Kentrum</taxon>
    </lineage>
</organism>
<evidence type="ECO:0000313" key="1">
    <source>
        <dbReference type="EMBL" id="VFJ42538.1"/>
    </source>
</evidence>
<dbReference type="EMBL" id="CAADEX010000084">
    <property type="protein sequence ID" value="VFJ59605.1"/>
    <property type="molecule type" value="Genomic_DNA"/>
</dbReference>
<dbReference type="AlphaFoldDB" id="A0A450RTX3"/>
<dbReference type="EMBL" id="CAADEY010000001">
    <property type="protein sequence ID" value="VFJ42538.1"/>
    <property type="molecule type" value="Genomic_DNA"/>
</dbReference>
<proteinExistence type="predicted"/>
<sequence>MGFRGSSSRFGVLMVGLDGEDRSFSAEVQALNRQAKKGSSGKCVLGLINWSMQFPHDM</sequence>